<dbReference type="Gene3D" id="2.130.10.10">
    <property type="entry name" value="YVTN repeat-like/Quinoprotein amine dehydrogenase"/>
    <property type="match status" value="4"/>
</dbReference>
<dbReference type="Pfam" id="PF00400">
    <property type="entry name" value="WD40"/>
    <property type="match status" value="5"/>
</dbReference>
<dbReference type="SUPFAM" id="SSF50978">
    <property type="entry name" value="WD40 repeat-like"/>
    <property type="match status" value="2"/>
</dbReference>
<feature type="repeat" description="WD" evidence="3">
    <location>
        <begin position="1008"/>
        <end position="1051"/>
    </location>
</feature>
<dbReference type="InterPro" id="IPR020472">
    <property type="entry name" value="WD40_PAC1"/>
</dbReference>
<dbReference type="InterPro" id="IPR015943">
    <property type="entry name" value="WD40/YVTN_repeat-like_dom_sf"/>
</dbReference>
<dbReference type="PRINTS" id="PR00320">
    <property type="entry name" value="GPROTEINBRPT"/>
</dbReference>
<dbReference type="PANTHER" id="PTHR19848:SF8">
    <property type="entry name" value="F-BOX AND WD REPEAT DOMAIN CONTAINING 7"/>
    <property type="match status" value="1"/>
</dbReference>
<dbReference type="SUPFAM" id="SSF50998">
    <property type="entry name" value="Quinoprotein alcohol dehydrogenase-like"/>
    <property type="match status" value="1"/>
</dbReference>
<keyword evidence="6" id="KW-1185">Reference proteome</keyword>
<dbReference type="RefSeq" id="WP_380121013.1">
    <property type="nucleotide sequence ID" value="NZ_JBHSIU010000042.1"/>
</dbReference>
<proteinExistence type="predicted"/>
<evidence type="ECO:0000256" key="3">
    <source>
        <dbReference type="PROSITE-ProRule" id="PRU00221"/>
    </source>
</evidence>
<dbReference type="EMBL" id="JBHSIU010000042">
    <property type="protein sequence ID" value="MFC5002692.1"/>
    <property type="molecule type" value="Genomic_DNA"/>
</dbReference>
<dbReference type="Pfam" id="PF13191">
    <property type="entry name" value="AAA_16"/>
    <property type="match status" value="1"/>
</dbReference>
<keyword evidence="1 3" id="KW-0853">WD repeat</keyword>
<evidence type="ECO:0000256" key="1">
    <source>
        <dbReference type="ARBA" id="ARBA00022574"/>
    </source>
</evidence>
<feature type="repeat" description="WD" evidence="3">
    <location>
        <begin position="1052"/>
        <end position="1087"/>
    </location>
</feature>
<dbReference type="PROSITE" id="PS00678">
    <property type="entry name" value="WD_REPEATS_1"/>
    <property type="match status" value="5"/>
</dbReference>
<protein>
    <submittedName>
        <fullName evidence="5">AAA family ATPase</fullName>
    </submittedName>
</protein>
<dbReference type="InterPro" id="IPR019775">
    <property type="entry name" value="WD40_repeat_CS"/>
</dbReference>
<dbReference type="InterPro" id="IPR041664">
    <property type="entry name" value="AAA_16"/>
</dbReference>
<sequence length="1394" mass="147202">MYRLLSVTISRFQPDTDDEAPVGGLDALPFAAALGTGVAAQLRRLSYVDQQTVVDVSAADLGTAVRAFLRFCDAGDIVIVHVLSHGAVHPRTAKLHVVGADGVVDPDTDVEQWLATAEGRDPHVLFLLDVCYGGTAARIDWQGNVADGERRAWVIAATDQRELAFNGRFSEATATVLARIATGGLDLAAGWQFVPARTLAQQIRREVDRLGEGGYPQRVVGTRVDLASEEYFPFVPNPRYQAGAAAALQQRSAVDSSARPFLDELDEALDWRHFAARAAGTGSEADPGRPGAFRGRSPQLRRLADWLDAVPAAPGLLLVTGSPGAGKSALLGITVCAAHPVLSSLCEPLWRDRRDDLPAVNAGLVVVHARRLRLEDVVASVGRQLGCNEPLATTDALVAAVAQRAAPAVIVLDALDEASDPVAVLDEVLLPLATTCRLVVGARSWPEFQALREDAEATGGVLDLDEVPSEELRDDLAGYVTDLLRPQYRTAAQRPILRTLAGTVAEMLTRPWSEEAREPRWGQFLVAQLFARHLRRGDPLPDTATARDAAAAVPRTLPEVMELDLGDGTRPQLRPLLSTLAYSFGAGMPLTLIAAAIEPSPVALDDARFYLRQDVDVDGTVLYRLFHQGLADYLWTRHAGDDPQQTERALLTRLLAGIGHRNGEPGRWADAEPYLLRHAAEHAIQADYVDELLADGGFLVHAEPDAVAACLYAADSARARSTATVYRASVDRHAPLDAAGRRDMLAVDACRVGAPHVLAALAAVSDLPPMQWRPRWVTADDSAALRHLMTGHTGAIYNAFVVELDGTPLAVTSASDRTVRVWDLRNGRELSVVTDPDGSGYAMATAGADGTLMALIGLDTGGVHVWDLLNGRLIRTLTGGGTVSSVAVTSHADRLIALGGGDEGFVYIWDLGNGELLRTLEGGRGQIQALAVGAVDGRTVVIGGSYDGWVSVWDLADGSRVHAMTDGNGWIGALATGDLRGRPVAVSGSSAGPVTVWDLVDGRQVYSFTDHAGDVAGVATGTVAGHAVAVSAGSDATVRLWDLDAGTPMGVLIGHDNRVNAVATGEIGGEPVVVSGGLDSTTRVWNVAGDGATPDGHVGWVYAVATGGPIGRPVAVSAGSDAQIRVWDLGNGQLIFTLGGHDRAVWSLATGTLHNRPVLASGGDDGTLRLWDLGTGDLIHAFAANRERITATAIAQVGGEPVVISGRENGEISIWRRADERPLRSIATDSAVTAMAAVTIDGRPMLVTGHRDGPLRVLDLADGRQLRTFGSHAGTLVIATAVLAGIPVVVTVGDMAVVEVWSLTDGRLVDTVEHRDTWVHALVAREIAGRPVVLTAGNDGQLHVWDITTRALLDVVTLPGAVYAATALAGDTLTVLAGFDRHVGVVEINLPGRA</sequence>
<gene>
    <name evidence="5" type="ORF">ACFPIJ_33300</name>
</gene>
<dbReference type="PROSITE" id="PS50294">
    <property type="entry name" value="WD_REPEATS_REGION"/>
    <property type="match status" value="1"/>
</dbReference>
<comment type="caution">
    <text evidence="5">The sequence shown here is derived from an EMBL/GenBank/DDBJ whole genome shotgun (WGS) entry which is preliminary data.</text>
</comment>
<organism evidence="5 6">
    <name type="scientific">Dactylosporangium cerinum</name>
    <dbReference type="NCBI Taxonomy" id="1434730"/>
    <lineage>
        <taxon>Bacteria</taxon>
        <taxon>Bacillati</taxon>
        <taxon>Actinomycetota</taxon>
        <taxon>Actinomycetes</taxon>
        <taxon>Micromonosporales</taxon>
        <taxon>Micromonosporaceae</taxon>
        <taxon>Dactylosporangium</taxon>
    </lineage>
</organism>
<dbReference type="InterPro" id="IPR036322">
    <property type="entry name" value="WD40_repeat_dom_sf"/>
</dbReference>
<name>A0ABV9W322_9ACTN</name>
<dbReference type="InterPro" id="IPR011047">
    <property type="entry name" value="Quinoprotein_ADH-like_sf"/>
</dbReference>
<evidence type="ECO:0000313" key="5">
    <source>
        <dbReference type="EMBL" id="MFC5002692.1"/>
    </source>
</evidence>
<evidence type="ECO:0000259" key="4">
    <source>
        <dbReference type="Pfam" id="PF13191"/>
    </source>
</evidence>
<dbReference type="SUPFAM" id="SSF52540">
    <property type="entry name" value="P-loop containing nucleoside triphosphate hydrolases"/>
    <property type="match status" value="1"/>
</dbReference>
<keyword evidence="2" id="KW-0677">Repeat</keyword>
<feature type="repeat" description="WD" evidence="3">
    <location>
        <begin position="1094"/>
        <end position="1137"/>
    </location>
</feature>
<accession>A0ABV9W322</accession>
<feature type="repeat" description="WD" evidence="3">
    <location>
        <begin position="789"/>
        <end position="832"/>
    </location>
</feature>
<feature type="domain" description="Orc1-like AAA ATPase" evidence="4">
    <location>
        <begin position="293"/>
        <end position="425"/>
    </location>
</feature>
<dbReference type="CDD" id="cd00200">
    <property type="entry name" value="WD40"/>
    <property type="match status" value="1"/>
</dbReference>
<feature type="repeat" description="WD" evidence="3">
    <location>
        <begin position="1333"/>
        <end position="1355"/>
    </location>
</feature>
<evidence type="ECO:0000256" key="2">
    <source>
        <dbReference type="ARBA" id="ARBA00022737"/>
    </source>
</evidence>
<reference evidence="6" key="1">
    <citation type="journal article" date="2019" name="Int. J. Syst. Evol. Microbiol.">
        <title>The Global Catalogue of Microorganisms (GCM) 10K type strain sequencing project: providing services to taxonomists for standard genome sequencing and annotation.</title>
        <authorList>
            <consortium name="The Broad Institute Genomics Platform"/>
            <consortium name="The Broad Institute Genome Sequencing Center for Infectious Disease"/>
            <person name="Wu L."/>
            <person name="Ma J."/>
        </authorList>
    </citation>
    <scope>NUCLEOTIDE SEQUENCE [LARGE SCALE GENOMIC DNA]</scope>
    <source>
        <strain evidence="6">CGMCC 4.7152</strain>
    </source>
</reference>
<feature type="repeat" description="WD" evidence="3">
    <location>
        <begin position="1138"/>
        <end position="1181"/>
    </location>
</feature>
<dbReference type="InterPro" id="IPR027417">
    <property type="entry name" value="P-loop_NTPase"/>
</dbReference>
<dbReference type="SMART" id="SM00320">
    <property type="entry name" value="WD40"/>
    <property type="match status" value="12"/>
</dbReference>
<dbReference type="Proteomes" id="UP001595912">
    <property type="component" value="Unassembled WGS sequence"/>
</dbReference>
<evidence type="ECO:0000313" key="6">
    <source>
        <dbReference type="Proteomes" id="UP001595912"/>
    </source>
</evidence>
<dbReference type="InterPro" id="IPR001680">
    <property type="entry name" value="WD40_rpt"/>
</dbReference>
<dbReference type="PROSITE" id="PS50082">
    <property type="entry name" value="WD_REPEATS_2"/>
    <property type="match status" value="6"/>
</dbReference>
<dbReference type="PANTHER" id="PTHR19848">
    <property type="entry name" value="WD40 REPEAT PROTEIN"/>
    <property type="match status" value="1"/>
</dbReference>